<dbReference type="STRING" id="91360.SAMN05660330_00578"/>
<dbReference type="Pfam" id="PF03992">
    <property type="entry name" value="ABM"/>
    <property type="match status" value="1"/>
</dbReference>
<dbReference type="InterPro" id="IPR007138">
    <property type="entry name" value="ABM_dom"/>
</dbReference>
<dbReference type="AlphaFoldDB" id="A0A1H0KPA6"/>
<reference evidence="2 3" key="1">
    <citation type="submission" date="2016-10" db="EMBL/GenBank/DDBJ databases">
        <authorList>
            <person name="de Groot N.N."/>
        </authorList>
    </citation>
    <scope>NUCLEOTIDE SEQUENCE [LARGE SCALE GENOMIC DNA]</scope>
    <source>
        <strain evidence="2 3">DSM 12130</strain>
    </source>
</reference>
<keyword evidence="2" id="KW-0560">Oxidoreductase</keyword>
<dbReference type="RefSeq" id="WP_092219587.1">
    <property type="nucleotide sequence ID" value="NZ_FNJI01000003.1"/>
</dbReference>
<evidence type="ECO:0000313" key="2">
    <source>
        <dbReference type="EMBL" id="SDO57778.1"/>
    </source>
</evidence>
<keyword evidence="2" id="KW-0503">Monooxygenase</keyword>
<evidence type="ECO:0000259" key="1">
    <source>
        <dbReference type="PROSITE" id="PS51725"/>
    </source>
</evidence>
<dbReference type="Proteomes" id="UP000199073">
    <property type="component" value="Unassembled WGS sequence"/>
</dbReference>
<accession>A0A1H0KPA6</accession>
<protein>
    <submittedName>
        <fullName evidence="2">Heme-degrading monooxygenase HmoA</fullName>
    </submittedName>
</protein>
<dbReference type="OrthoDB" id="5405645at2"/>
<dbReference type="PROSITE" id="PS51725">
    <property type="entry name" value="ABM"/>
    <property type="match status" value="1"/>
</dbReference>
<dbReference type="EMBL" id="FNJI01000003">
    <property type="protein sequence ID" value="SDO57778.1"/>
    <property type="molecule type" value="Genomic_DNA"/>
</dbReference>
<proteinExistence type="predicted"/>
<organism evidence="2 3">
    <name type="scientific">Desulforhopalus singaporensis</name>
    <dbReference type="NCBI Taxonomy" id="91360"/>
    <lineage>
        <taxon>Bacteria</taxon>
        <taxon>Pseudomonadati</taxon>
        <taxon>Thermodesulfobacteriota</taxon>
        <taxon>Desulfobulbia</taxon>
        <taxon>Desulfobulbales</taxon>
        <taxon>Desulfocapsaceae</taxon>
        <taxon>Desulforhopalus</taxon>
    </lineage>
</organism>
<dbReference type="InterPro" id="IPR011008">
    <property type="entry name" value="Dimeric_a/b-barrel"/>
</dbReference>
<dbReference type="GO" id="GO:0004497">
    <property type="term" value="F:monooxygenase activity"/>
    <property type="evidence" value="ECO:0007669"/>
    <property type="project" value="UniProtKB-KW"/>
</dbReference>
<name>A0A1H0KPA6_9BACT</name>
<sequence>MTVKIFIKRRVSPENILELTVLLKKLRSLTLNQSGYIYGETLRRVDMSDECMVISTWRSIDDWNSWLHNEERQAIQSEIDLLLGQETEYAVYEV</sequence>
<keyword evidence="3" id="KW-1185">Reference proteome</keyword>
<dbReference type="Gene3D" id="3.30.70.100">
    <property type="match status" value="1"/>
</dbReference>
<gene>
    <name evidence="2" type="ORF">SAMN05660330_00578</name>
</gene>
<dbReference type="SUPFAM" id="SSF54909">
    <property type="entry name" value="Dimeric alpha+beta barrel"/>
    <property type="match status" value="1"/>
</dbReference>
<feature type="domain" description="ABM" evidence="1">
    <location>
        <begin position="3"/>
        <end position="92"/>
    </location>
</feature>
<evidence type="ECO:0000313" key="3">
    <source>
        <dbReference type="Proteomes" id="UP000199073"/>
    </source>
</evidence>